<dbReference type="GO" id="GO:0046983">
    <property type="term" value="F:protein dimerization activity"/>
    <property type="evidence" value="ECO:0007669"/>
    <property type="project" value="InterPro"/>
</dbReference>
<dbReference type="Proteomes" id="UP000681720">
    <property type="component" value="Unassembled WGS sequence"/>
</dbReference>
<feature type="domain" description="HAT C-terminal dimerisation" evidence="2">
    <location>
        <begin position="79"/>
        <end position="134"/>
    </location>
</feature>
<feature type="non-terminal residue" evidence="3">
    <location>
        <position position="1"/>
    </location>
</feature>
<evidence type="ECO:0000259" key="2">
    <source>
        <dbReference type="Pfam" id="PF05699"/>
    </source>
</evidence>
<dbReference type="AlphaFoldDB" id="A0A8S2KL03"/>
<sequence length="215" mass="24164">SAWIPQEQHYICTLLHPSLKHFHAAPNEKNKALKIIRKELLSRTSNVISATGKSSTAVARGVTNTVNNVENSVNNLLTQEQYPTLSTIVRELFAIPASNTIVERLFSASKIIVNDKRTNLSHEKLNQLLFLKKNSTRLKEIYNENLSISQTQSRKKTLISGEDVQTVCANDQMNNSILSLNKNDQSNNDDDDDPTQDFQDDNKNSIGIDNIFVNL</sequence>
<proteinExistence type="predicted"/>
<dbReference type="EMBL" id="CAJOBJ010000825">
    <property type="protein sequence ID" value="CAF3845985.1"/>
    <property type="molecule type" value="Genomic_DNA"/>
</dbReference>
<accession>A0A8S2KL03</accession>
<evidence type="ECO:0000256" key="1">
    <source>
        <dbReference type="SAM" id="MobiDB-lite"/>
    </source>
</evidence>
<reference evidence="3" key="1">
    <citation type="submission" date="2021-02" db="EMBL/GenBank/DDBJ databases">
        <authorList>
            <person name="Nowell W R."/>
        </authorList>
    </citation>
    <scope>NUCLEOTIDE SEQUENCE</scope>
</reference>
<evidence type="ECO:0000313" key="4">
    <source>
        <dbReference type="Proteomes" id="UP000681720"/>
    </source>
</evidence>
<protein>
    <recommendedName>
        <fullName evidence="2">HAT C-terminal dimerisation domain-containing protein</fullName>
    </recommendedName>
</protein>
<organism evidence="3 4">
    <name type="scientific">Rotaria magnacalcarata</name>
    <dbReference type="NCBI Taxonomy" id="392030"/>
    <lineage>
        <taxon>Eukaryota</taxon>
        <taxon>Metazoa</taxon>
        <taxon>Spiralia</taxon>
        <taxon>Gnathifera</taxon>
        <taxon>Rotifera</taxon>
        <taxon>Eurotatoria</taxon>
        <taxon>Bdelloidea</taxon>
        <taxon>Philodinida</taxon>
        <taxon>Philodinidae</taxon>
        <taxon>Rotaria</taxon>
    </lineage>
</organism>
<comment type="caution">
    <text evidence="3">The sequence shown here is derived from an EMBL/GenBank/DDBJ whole genome shotgun (WGS) entry which is preliminary data.</text>
</comment>
<dbReference type="InterPro" id="IPR012337">
    <property type="entry name" value="RNaseH-like_sf"/>
</dbReference>
<feature type="compositionally biased region" description="Acidic residues" evidence="1">
    <location>
        <begin position="187"/>
        <end position="199"/>
    </location>
</feature>
<dbReference type="InterPro" id="IPR008906">
    <property type="entry name" value="HATC_C_dom"/>
</dbReference>
<name>A0A8S2KL03_9BILA</name>
<dbReference type="SUPFAM" id="SSF53098">
    <property type="entry name" value="Ribonuclease H-like"/>
    <property type="match status" value="1"/>
</dbReference>
<dbReference type="PANTHER" id="PTHR47611">
    <property type="entry name" value="HAT DIMERISATION DOMAIN, C-TERMINAL"/>
    <property type="match status" value="1"/>
</dbReference>
<dbReference type="Pfam" id="PF05699">
    <property type="entry name" value="Dimer_Tnp_hAT"/>
    <property type="match status" value="1"/>
</dbReference>
<gene>
    <name evidence="3" type="ORF">GIL414_LOCUS3678</name>
</gene>
<evidence type="ECO:0000313" key="3">
    <source>
        <dbReference type="EMBL" id="CAF3845985.1"/>
    </source>
</evidence>
<feature type="region of interest" description="Disordered" evidence="1">
    <location>
        <begin position="180"/>
        <end position="203"/>
    </location>
</feature>
<dbReference type="PANTHER" id="PTHR47611:SF1">
    <property type="entry name" value="CCHC-TYPE DOMAIN-CONTAINING PROTEIN"/>
    <property type="match status" value="1"/>
</dbReference>